<dbReference type="RefSeq" id="WP_189080350.1">
    <property type="nucleotide sequence ID" value="NZ_BMMX01000015.1"/>
</dbReference>
<dbReference type="Pfam" id="PF11512">
    <property type="entry name" value="Atu4866"/>
    <property type="match status" value="1"/>
</dbReference>
<gene>
    <name evidence="1" type="ORF">GCM10012284_35620</name>
</gene>
<evidence type="ECO:0000313" key="2">
    <source>
        <dbReference type="Proteomes" id="UP000656042"/>
    </source>
</evidence>
<dbReference type="AlphaFoldDB" id="A0A8J3C213"/>
<keyword evidence="2" id="KW-1185">Reference proteome</keyword>
<proteinExistence type="predicted"/>
<dbReference type="Gene3D" id="2.40.128.290">
    <property type="entry name" value="Uncharacterised protein Atu4866, PF11512"/>
    <property type="match status" value="1"/>
</dbReference>
<comment type="caution">
    <text evidence="1">The sequence shown here is derived from an EMBL/GenBank/DDBJ whole genome shotgun (WGS) entry which is preliminary data.</text>
</comment>
<dbReference type="InterPro" id="IPR020955">
    <property type="entry name" value="Uncharacterised_Atu4866"/>
</dbReference>
<dbReference type="Proteomes" id="UP000656042">
    <property type="component" value="Unassembled WGS sequence"/>
</dbReference>
<reference evidence="1" key="2">
    <citation type="submission" date="2020-09" db="EMBL/GenBank/DDBJ databases">
        <authorList>
            <person name="Sun Q."/>
            <person name="Zhou Y."/>
        </authorList>
    </citation>
    <scope>NUCLEOTIDE SEQUENCE</scope>
    <source>
        <strain evidence="1">CGMCC 4.7299</strain>
    </source>
</reference>
<evidence type="ECO:0000313" key="1">
    <source>
        <dbReference type="EMBL" id="GGK98272.1"/>
    </source>
</evidence>
<name>A0A8J3C213_9ACTN</name>
<dbReference type="InterPro" id="IPR038646">
    <property type="entry name" value="Atu4866-like_sf"/>
</dbReference>
<reference evidence="1" key="1">
    <citation type="journal article" date="2014" name="Int. J. Syst. Evol. Microbiol.">
        <title>Complete genome sequence of Corynebacterium casei LMG S-19264T (=DSM 44701T), isolated from a smear-ripened cheese.</title>
        <authorList>
            <consortium name="US DOE Joint Genome Institute (JGI-PGF)"/>
            <person name="Walter F."/>
            <person name="Albersmeier A."/>
            <person name="Kalinowski J."/>
            <person name="Ruckert C."/>
        </authorList>
    </citation>
    <scope>NUCLEOTIDE SEQUENCE</scope>
    <source>
        <strain evidence="1">CGMCC 4.7299</strain>
    </source>
</reference>
<organism evidence="1 2">
    <name type="scientific">Mangrovihabitans endophyticus</name>
    <dbReference type="NCBI Taxonomy" id="1751298"/>
    <lineage>
        <taxon>Bacteria</taxon>
        <taxon>Bacillati</taxon>
        <taxon>Actinomycetota</taxon>
        <taxon>Actinomycetes</taxon>
        <taxon>Micromonosporales</taxon>
        <taxon>Micromonosporaceae</taxon>
        <taxon>Mangrovihabitans</taxon>
    </lineage>
</organism>
<dbReference type="EMBL" id="BMMX01000015">
    <property type="protein sequence ID" value="GGK98272.1"/>
    <property type="molecule type" value="Genomic_DNA"/>
</dbReference>
<sequence>MPTYLGPRIDATILGTASLLALAAGDARGTAPERFTYASAVSVQHSLVGRWESADHAVRLHLRADETYECRVAGRDQIARGTYRVDSNRIVLRDDSGLTTPATRVDDGALDMAGHRLYR</sequence>
<protein>
    <submittedName>
        <fullName evidence="1">Uncharacterized protein</fullName>
    </submittedName>
</protein>
<accession>A0A8J3C213</accession>